<keyword evidence="1" id="KW-1133">Transmembrane helix</keyword>
<sequence>MNSIEYIYYSLILTGIILIIITAGFSSIISYIVGYSFIGAGFFLLAGYLMFKLSKSNNKGGILSILTSIGPILVIVGAISYYLSIIGIYKDRITNGNVGPEYYSVSIGFLLCILLQNFIFFSGISNEEFKKTYTLDKVTSMMLYFIGILSIVLVITMNIILAYFSTDG</sequence>
<evidence type="ECO:0000313" key="2">
    <source>
        <dbReference type="EMBL" id="QHU28384.1"/>
    </source>
</evidence>
<feature type="transmembrane region" description="Helical" evidence="1">
    <location>
        <begin position="142"/>
        <end position="164"/>
    </location>
</feature>
<name>A0A6C0LFN7_9ZZZZ</name>
<feature type="transmembrane region" description="Helical" evidence="1">
    <location>
        <begin position="32"/>
        <end position="51"/>
    </location>
</feature>
<protein>
    <submittedName>
        <fullName evidence="2">Uncharacterized protein</fullName>
    </submittedName>
</protein>
<organism evidence="2">
    <name type="scientific">viral metagenome</name>
    <dbReference type="NCBI Taxonomy" id="1070528"/>
    <lineage>
        <taxon>unclassified sequences</taxon>
        <taxon>metagenomes</taxon>
        <taxon>organismal metagenomes</taxon>
    </lineage>
</organism>
<keyword evidence="1" id="KW-0812">Transmembrane</keyword>
<accession>A0A6C0LFN7</accession>
<dbReference type="EMBL" id="MN740472">
    <property type="protein sequence ID" value="QHU28384.1"/>
    <property type="molecule type" value="Genomic_DNA"/>
</dbReference>
<proteinExistence type="predicted"/>
<evidence type="ECO:0000256" key="1">
    <source>
        <dbReference type="SAM" id="Phobius"/>
    </source>
</evidence>
<reference evidence="2" key="1">
    <citation type="journal article" date="2020" name="Nature">
        <title>Giant virus diversity and host interactions through global metagenomics.</title>
        <authorList>
            <person name="Schulz F."/>
            <person name="Roux S."/>
            <person name="Paez-Espino D."/>
            <person name="Jungbluth S."/>
            <person name="Walsh D.A."/>
            <person name="Denef V.J."/>
            <person name="McMahon K.D."/>
            <person name="Konstantinidis K.T."/>
            <person name="Eloe-Fadrosh E.A."/>
            <person name="Kyrpides N.C."/>
            <person name="Woyke T."/>
        </authorList>
    </citation>
    <scope>NUCLEOTIDE SEQUENCE</scope>
    <source>
        <strain evidence="2">GVMAG-M-3300027770-73</strain>
    </source>
</reference>
<feature type="transmembrane region" description="Helical" evidence="1">
    <location>
        <begin position="63"/>
        <end position="82"/>
    </location>
</feature>
<feature type="transmembrane region" description="Helical" evidence="1">
    <location>
        <begin position="102"/>
        <end position="121"/>
    </location>
</feature>
<dbReference type="AlphaFoldDB" id="A0A6C0LFN7"/>
<feature type="transmembrane region" description="Helical" evidence="1">
    <location>
        <begin position="7"/>
        <end position="26"/>
    </location>
</feature>
<keyword evidence="1" id="KW-0472">Membrane</keyword>